<keyword evidence="1 2" id="KW-0238">DNA-binding</keyword>
<dbReference type="PANTHER" id="PTHR30328">
    <property type="entry name" value="TRANSCRIPTIONAL REPRESSOR"/>
    <property type="match status" value="1"/>
</dbReference>
<dbReference type="Proteomes" id="UP000289703">
    <property type="component" value="Unassembled WGS sequence"/>
</dbReference>
<comment type="caution">
    <text evidence="4">The sequence shown here is derived from an EMBL/GenBank/DDBJ whole genome shotgun (WGS) entry which is preliminary data.</text>
</comment>
<feature type="domain" description="HTH tetR-type" evidence="3">
    <location>
        <begin position="2"/>
        <end position="62"/>
    </location>
</feature>
<dbReference type="Pfam" id="PF00440">
    <property type="entry name" value="TetR_N"/>
    <property type="match status" value="1"/>
</dbReference>
<proteinExistence type="predicted"/>
<dbReference type="EMBL" id="SAXA01000006">
    <property type="protein sequence ID" value="RXQ95117.1"/>
    <property type="molecule type" value="Genomic_DNA"/>
</dbReference>
<evidence type="ECO:0000256" key="2">
    <source>
        <dbReference type="PROSITE-ProRule" id="PRU00335"/>
    </source>
</evidence>
<dbReference type="SUPFAM" id="SSF46689">
    <property type="entry name" value="Homeodomain-like"/>
    <property type="match status" value="1"/>
</dbReference>
<dbReference type="OrthoDB" id="881297at2"/>
<dbReference type="GO" id="GO:0003677">
    <property type="term" value="F:DNA binding"/>
    <property type="evidence" value="ECO:0007669"/>
    <property type="project" value="UniProtKB-UniRule"/>
</dbReference>
<dbReference type="PROSITE" id="PS50977">
    <property type="entry name" value="HTH_TETR_2"/>
    <property type="match status" value="1"/>
</dbReference>
<dbReference type="InterPro" id="IPR009057">
    <property type="entry name" value="Homeodomain-like_sf"/>
</dbReference>
<sequence>MESQKQKILESAHTLFFQCGTRSVSMDDISKKLSISKKTLYQYFKNKNELIEEVVNWDLKNPRFNFQSEKYKGLNAIECYWEFHQFVLGLLKNQHHSFDYDLNKYHPELAKEFKARKMELFKSDLLININQGIKEGLYRDDFNIDIISNLLIRFYLNYWNQEIETYDSNAVFSEKLHWELTLYHLHGICSIKGVEYLNKIVKKD</sequence>
<feature type="DNA-binding region" description="H-T-H motif" evidence="2">
    <location>
        <begin position="25"/>
        <end position="44"/>
    </location>
</feature>
<dbReference type="RefSeq" id="WP_129254275.1">
    <property type="nucleotide sequence ID" value="NZ_SAXA01000006.1"/>
</dbReference>
<evidence type="ECO:0000313" key="5">
    <source>
        <dbReference type="Proteomes" id="UP000289703"/>
    </source>
</evidence>
<protein>
    <submittedName>
        <fullName evidence="4">TetR/AcrR family transcriptional regulator</fullName>
    </submittedName>
</protein>
<dbReference type="InterPro" id="IPR001647">
    <property type="entry name" value="HTH_TetR"/>
</dbReference>
<organism evidence="4 5">
    <name type="scientific">Ancylomarina salipaludis</name>
    <dbReference type="NCBI Taxonomy" id="2501299"/>
    <lineage>
        <taxon>Bacteria</taxon>
        <taxon>Pseudomonadati</taxon>
        <taxon>Bacteroidota</taxon>
        <taxon>Bacteroidia</taxon>
        <taxon>Marinilabiliales</taxon>
        <taxon>Marinifilaceae</taxon>
        <taxon>Ancylomarina</taxon>
    </lineage>
</organism>
<dbReference type="PANTHER" id="PTHR30328:SF54">
    <property type="entry name" value="HTH-TYPE TRANSCRIPTIONAL REPRESSOR SCO4008"/>
    <property type="match status" value="1"/>
</dbReference>
<name>A0A4Q1JLX2_9BACT</name>
<gene>
    <name evidence="4" type="ORF">EO244_08700</name>
</gene>
<dbReference type="Gene3D" id="1.10.357.10">
    <property type="entry name" value="Tetracycline Repressor, domain 2"/>
    <property type="match status" value="1"/>
</dbReference>
<dbReference type="PRINTS" id="PR00455">
    <property type="entry name" value="HTHTETR"/>
</dbReference>
<accession>A0A4Q1JLX2</accession>
<evidence type="ECO:0000256" key="1">
    <source>
        <dbReference type="ARBA" id="ARBA00023125"/>
    </source>
</evidence>
<dbReference type="AlphaFoldDB" id="A0A4Q1JLX2"/>
<evidence type="ECO:0000313" key="4">
    <source>
        <dbReference type="EMBL" id="RXQ95117.1"/>
    </source>
</evidence>
<keyword evidence="5" id="KW-1185">Reference proteome</keyword>
<dbReference type="InterPro" id="IPR050109">
    <property type="entry name" value="HTH-type_TetR-like_transc_reg"/>
</dbReference>
<evidence type="ECO:0000259" key="3">
    <source>
        <dbReference type="PROSITE" id="PS50977"/>
    </source>
</evidence>
<reference evidence="4 5" key="1">
    <citation type="submission" date="2019-01" db="EMBL/GenBank/DDBJ databases">
        <title>Ancylomarina salipaludis sp. nov., isolated from a salt marsh.</title>
        <authorList>
            <person name="Yoon J.-H."/>
        </authorList>
    </citation>
    <scope>NUCLEOTIDE SEQUENCE [LARGE SCALE GENOMIC DNA]</scope>
    <source>
        <strain evidence="4 5">SHSM-M15</strain>
    </source>
</reference>